<evidence type="ECO:0000313" key="2">
    <source>
        <dbReference type="EMBL" id="KAK6925047.1"/>
    </source>
</evidence>
<sequence length="190" mass="21866">MISGFAQNGRCRQALNLFHEMQRAHWGGGSTHVNEAVPFKGKPLQVSLNNALVHIYSSCGAVDKAYRVFKSMSWRTTISWTSMIMGFAKQSRGKEVLDVFQWMLRVAIDEVRPDEITFDGVLCACSHARYVIEVRHYFNSMNEKWRNEPTIEHYECMVDLLSRAGYLDEAFELVELMRMKPNEAANEAKH</sequence>
<proteinExistence type="predicted"/>
<feature type="non-terminal residue" evidence="2">
    <location>
        <position position="190"/>
    </location>
</feature>
<dbReference type="InterPro" id="IPR002885">
    <property type="entry name" value="PPR_rpt"/>
</dbReference>
<dbReference type="Proteomes" id="UP001370490">
    <property type="component" value="Unassembled WGS sequence"/>
</dbReference>
<dbReference type="InterPro" id="IPR011990">
    <property type="entry name" value="TPR-like_helical_dom_sf"/>
</dbReference>
<evidence type="ECO:0000256" key="1">
    <source>
        <dbReference type="ARBA" id="ARBA00022737"/>
    </source>
</evidence>
<dbReference type="PANTHER" id="PTHR47926">
    <property type="entry name" value="PENTATRICOPEPTIDE REPEAT-CONTAINING PROTEIN"/>
    <property type="match status" value="1"/>
</dbReference>
<comment type="caution">
    <text evidence="2">The sequence shown here is derived from an EMBL/GenBank/DDBJ whole genome shotgun (WGS) entry which is preliminary data.</text>
</comment>
<dbReference type="AlphaFoldDB" id="A0AAN8VCU8"/>
<evidence type="ECO:0000313" key="3">
    <source>
        <dbReference type="Proteomes" id="UP001370490"/>
    </source>
</evidence>
<dbReference type="Gene3D" id="1.25.40.10">
    <property type="entry name" value="Tetratricopeptide repeat domain"/>
    <property type="match status" value="2"/>
</dbReference>
<dbReference type="PANTHER" id="PTHR47926:SF526">
    <property type="entry name" value="PENTACOTRIPEPTIDE-REPEAT REGION OF PRORP DOMAIN-CONTAINING PROTEIN"/>
    <property type="match status" value="1"/>
</dbReference>
<dbReference type="GO" id="GO:0003723">
    <property type="term" value="F:RNA binding"/>
    <property type="evidence" value="ECO:0007669"/>
    <property type="project" value="InterPro"/>
</dbReference>
<gene>
    <name evidence="2" type="ORF">RJ641_009373</name>
</gene>
<dbReference type="GO" id="GO:0009451">
    <property type="term" value="P:RNA modification"/>
    <property type="evidence" value="ECO:0007669"/>
    <property type="project" value="InterPro"/>
</dbReference>
<protein>
    <submittedName>
        <fullName evidence="2">Pentatricopeptide repeat</fullName>
    </submittedName>
</protein>
<dbReference type="EMBL" id="JBAMMX010000016">
    <property type="protein sequence ID" value="KAK6925047.1"/>
    <property type="molecule type" value="Genomic_DNA"/>
</dbReference>
<dbReference type="NCBIfam" id="TIGR00756">
    <property type="entry name" value="PPR"/>
    <property type="match status" value="2"/>
</dbReference>
<dbReference type="Pfam" id="PF01535">
    <property type="entry name" value="PPR"/>
    <property type="match status" value="4"/>
</dbReference>
<reference evidence="2 3" key="1">
    <citation type="submission" date="2023-12" db="EMBL/GenBank/DDBJ databases">
        <title>A high-quality genome assembly for Dillenia turbinata (Dilleniales).</title>
        <authorList>
            <person name="Chanderbali A."/>
        </authorList>
    </citation>
    <scope>NUCLEOTIDE SEQUENCE [LARGE SCALE GENOMIC DNA]</scope>
    <source>
        <strain evidence="2">LSX21</strain>
        <tissue evidence="2">Leaf</tissue>
    </source>
</reference>
<organism evidence="2 3">
    <name type="scientific">Dillenia turbinata</name>
    <dbReference type="NCBI Taxonomy" id="194707"/>
    <lineage>
        <taxon>Eukaryota</taxon>
        <taxon>Viridiplantae</taxon>
        <taxon>Streptophyta</taxon>
        <taxon>Embryophyta</taxon>
        <taxon>Tracheophyta</taxon>
        <taxon>Spermatophyta</taxon>
        <taxon>Magnoliopsida</taxon>
        <taxon>eudicotyledons</taxon>
        <taxon>Gunneridae</taxon>
        <taxon>Pentapetalae</taxon>
        <taxon>Dilleniales</taxon>
        <taxon>Dilleniaceae</taxon>
        <taxon>Dillenia</taxon>
    </lineage>
</organism>
<accession>A0AAN8VCU8</accession>
<name>A0AAN8VCU8_9MAGN</name>
<keyword evidence="1" id="KW-0677">Repeat</keyword>
<dbReference type="InterPro" id="IPR046960">
    <property type="entry name" value="PPR_At4g14850-like_plant"/>
</dbReference>
<keyword evidence="3" id="KW-1185">Reference proteome</keyword>